<evidence type="ECO:0000256" key="2">
    <source>
        <dbReference type="ARBA" id="ARBA00012438"/>
    </source>
</evidence>
<evidence type="ECO:0000259" key="7">
    <source>
        <dbReference type="Pfam" id="PF02518"/>
    </source>
</evidence>
<dbReference type="Pfam" id="PF02518">
    <property type="entry name" value="HATPase_c"/>
    <property type="match status" value="1"/>
</dbReference>
<sequence length="207" mass="22406">MDGIIDNVLGLARAGRDIGDTAPVALDRVALVAWDAIDAGAASLDADDPGRYDADEDRLVDVFSNLFRNAVEHGGDDVRVTVGRRRDGDGFYVADDGAGFSADPDAIFDRGVRRRRRHRDRAHHRPAGGRGARLGGRSRRERRRGRPVRRRRRRLSRLAGTLARTATVRTSAAASRRPHGPSTGPVGSGSGVVGRRRLSPRRPPVAG</sequence>
<feature type="region of interest" description="Disordered" evidence="6">
    <location>
        <begin position="111"/>
        <end position="207"/>
    </location>
</feature>
<evidence type="ECO:0000256" key="4">
    <source>
        <dbReference type="ARBA" id="ARBA00022777"/>
    </source>
</evidence>
<keyword evidence="9" id="KW-1185">Reference proteome</keyword>
<dbReference type="AlphaFoldDB" id="A0ABD5XQ31"/>
<evidence type="ECO:0000256" key="6">
    <source>
        <dbReference type="SAM" id="MobiDB-lite"/>
    </source>
</evidence>
<reference evidence="8 9" key="1">
    <citation type="journal article" date="2019" name="Int. J. Syst. Evol. Microbiol.">
        <title>The Global Catalogue of Microorganisms (GCM) 10K type strain sequencing project: providing services to taxonomists for standard genome sequencing and annotation.</title>
        <authorList>
            <consortium name="The Broad Institute Genomics Platform"/>
            <consortium name="The Broad Institute Genome Sequencing Center for Infectious Disease"/>
            <person name="Wu L."/>
            <person name="Ma J."/>
        </authorList>
    </citation>
    <scope>NUCLEOTIDE SEQUENCE [LARGE SCALE GENOMIC DNA]</scope>
    <source>
        <strain evidence="8 9">DT92</strain>
    </source>
</reference>
<evidence type="ECO:0000256" key="3">
    <source>
        <dbReference type="ARBA" id="ARBA00022679"/>
    </source>
</evidence>
<evidence type="ECO:0000256" key="1">
    <source>
        <dbReference type="ARBA" id="ARBA00000085"/>
    </source>
</evidence>
<evidence type="ECO:0000313" key="9">
    <source>
        <dbReference type="Proteomes" id="UP001596368"/>
    </source>
</evidence>
<dbReference type="InterPro" id="IPR050736">
    <property type="entry name" value="Sensor_HK_Regulatory"/>
</dbReference>
<keyword evidence="4" id="KW-0418">Kinase</keyword>
<dbReference type="GO" id="GO:0004673">
    <property type="term" value="F:protein histidine kinase activity"/>
    <property type="evidence" value="ECO:0007669"/>
    <property type="project" value="UniProtKB-EC"/>
</dbReference>
<keyword evidence="8" id="KW-0067">ATP-binding</keyword>
<organism evidence="8 9">
    <name type="scientific">Halobaculum litoreum</name>
    <dbReference type="NCBI Taxonomy" id="3031998"/>
    <lineage>
        <taxon>Archaea</taxon>
        <taxon>Methanobacteriati</taxon>
        <taxon>Methanobacteriota</taxon>
        <taxon>Stenosarchaea group</taxon>
        <taxon>Halobacteria</taxon>
        <taxon>Halobacteriales</taxon>
        <taxon>Haloferacaceae</taxon>
        <taxon>Halobaculum</taxon>
    </lineage>
</organism>
<dbReference type="PANTHER" id="PTHR43711">
    <property type="entry name" value="TWO-COMPONENT HISTIDINE KINASE"/>
    <property type="match status" value="1"/>
</dbReference>
<dbReference type="Proteomes" id="UP001596368">
    <property type="component" value="Unassembled WGS sequence"/>
</dbReference>
<dbReference type="InterPro" id="IPR003594">
    <property type="entry name" value="HATPase_dom"/>
</dbReference>
<dbReference type="EMBL" id="JBHSZG010000001">
    <property type="protein sequence ID" value="MFC7136741.1"/>
    <property type="molecule type" value="Genomic_DNA"/>
</dbReference>
<feature type="compositionally biased region" description="Low complexity" evidence="6">
    <location>
        <begin position="157"/>
        <end position="185"/>
    </location>
</feature>
<feature type="compositionally biased region" description="Basic residues" evidence="6">
    <location>
        <begin position="136"/>
        <end position="156"/>
    </location>
</feature>
<protein>
    <recommendedName>
        <fullName evidence="2">histidine kinase</fullName>
        <ecNumber evidence="2">2.7.13.3</ecNumber>
    </recommendedName>
</protein>
<feature type="domain" description="Histidine kinase/HSP90-like ATPase" evidence="7">
    <location>
        <begin position="55"/>
        <end position="121"/>
    </location>
</feature>
<dbReference type="SUPFAM" id="SSF55874">
    <property type="entry name" value="ATPase domain of HSP90 chaperone/DNA topoisomerase II/histidine kinase"/>
    <property type="match status" value="1"/>
</dbReference>
<evidence type="ECO:0000256" key="5">
    <source>
        <dbReference type="ARBA" id="ARBA00023012"/>
    </source>
</evidence>
<keyword evidence="8" id="KW-0547">Nucleotide-binding</keyword>
<dbReference type="PANTHER" id="PTHR43711:SF1">
    <property type="entry name" value="HISTIDINE KINASE 1"/>
    <property type="match status" value="1"/>
</dbReference>
<dbReference type="EC" id="2.7.13.3" evidence="2"/>
<dbReference type="GO" id="GO:0000160">
    <property type="term" value="P:phosphorelay signal transduction system"/>
    <property type="evidence" value="ECO:0007669"/>
    <property type="project" value="UniProtKB-KW"/>
</dbReference>
<proteinExistence type="predicted"/>
<keyword evidence="3" id="KW-0808">Transferase</keyword>
<gene>
    <name evidence="8" type="ORF">ACFQRB_10045</name>
</gene>
<comment type="caution">
    <text evidence="8">The sequence shown here is derived from an EMBL/GenBank/DDBJ whole genome shotgun (WGS) entry which is preliminary data.</text>
</comment>
<accession>A0ABD5XQ31</accession>
<dbReference type="InterPro" id="IPR036890">
    <property type="entry name" value="HATPase_C_sf"/>
</dbReference>
<name>A0ABD5XQ31_9EURY</name>
<evidence type="ECO:0000313" key="8">
    <source>
        <dbReference type="EMBL" id="MFC7136741.1"/>
    </source>
</evidence>
<keyword evidence="5" id="KW-0902">Two-component regulatory system</keyword>
<dbReference type="GO" id="GO:0005524">
    <property type="term" value="F:ATP binding"/>
    <property type="evidence" value="ECO:0007669"/>
    <property type="project" value="UniProtKB-KW"/>
</dbReference>
<dbReference type="Gene3D" id="3.30.565.10">
    <property type="entry name" value="Histidine kinase-like ATPase, C-terminal domain"/>
    <property type="match status" value="1"/>
</dbReference>
<comment type="catalytic activity">
    <reaction evidence="1">
        <text>ATP + protein L-histidine = ADP + protein N-phospho-L-histidine.</text>
        <dbReference type="EC" id="2.7.13.3"/>
    </reaction>
</comment>
<feature type="compositionally biased region" description="Basic residues" evidence="6">
    <location>
        <begin position="112"/>
        <end position="127"/>
    </location>
</feature>